<evidence type="ECO:0000313" key="3">
    <source>
        <dbReference type="Proteomes" id="UP000440578"/>
    </source>
</evidence>
<evidence type="ECO:0000313" key="2">
    <source>
        <dbReference type="EMBL" id="KAF0289673.1"/>
    </source>
</evidence>
<feature type="compositionally biased region" description="Acidic residues" evidence="1">
    <location>
        <begin position="66"/>
        <end position="76"/>
    </location>
</feature>
<feature type="compositionally biased region" description="Polar residues" evidence="1">
    <location>
        <begin position="55"/>
        <end position="64"/>
    </location>
</feature>
<dbReference type="EMBL" id="VIIS01002015">
    <property type="protein sequence ID" value="KAF0289673.1"/>
    <property type="molecule type" value="Genomic_DNA"/>
</dbReference>
<dbReference type="AlphaFoldDB" id="A0A6A4V7N8"/>
<organism evidence="2 3">
    <name type="scientific">Amphibalanus amphitrite</name>
    <name type="common">Striped barnacle</name>
    <name type="synonym">Balanus amphitrite</name>
    <dbReference type="NCBI Taxonomy" id="1232801"/>
    <lineage>
        <taxon>Eukaryota</taxon>
        <taxon>Metazoa</taxon>
        <taxon>Ecdysozoa</taxon>
        <taxon>Arthropoda</taxon>
        <taxon>Crustacea</taxon>
        <taxon>Multicrustacea</taxon>
        <taxon>Cirripedia</taxon>
        <taxon>Thoracica</taxon>
        <taxon>Thoracicalcarea</taxon>
        <taxon>Balanomorpha</taxon>
        <taxon>Balanoidea</taxon>
        <taxon>Balanidae</taxon>
        <taxon>Amphibalaninae</taxon>
        <taxon>Amphibalanus</taxon>
    </lineage>
</organism>
<sequence>MECCSTPAASPMPVGSDARPSAAASEEPTSTEPLEERRGKMEVEPELEDDCPTGGTVSLPSIPTSVEEEKEEDVAEDAGPPVQGPMAGCGRPDQAHKDCRKLACAGQCRDVCFVCDLCARCD</sequence>
<protein>
    <submittedName>
        <fullName evidence="2">Uncharacterized protein</fullName>
    </submittedName>
</protein>
<dbReference type="Proteomes" id="UP000440578">
    <property type="component" value="Unassembled WGS sequence"/>
</dbReference>
<proteinExistence type="predicted"/>
<feature type="compositionally biased region" description="Basic and acidic residues" evidence="1">
    <location>
        <begin position="34"/>
        <end position="43"/>
    </location>
</feature>
<accession>A0A6A4V7N8</accession>
<feature type="region of interest" description="Disordered" evidence="1">
    <location>
        <begin position="1"/>
        <end position="90"/>
    </location>
</feature>
<keyword evidence="3" id="KW-1185">Reference proteome</keyword>
<comment type="caution">
    <text evidence="2">The sequence shown here is derived from an EMBL/GenBank/DDBJ whole genome shotgun (WGS) entry which is preliminary data.</text>
</comment>
<evidence type="ECO:0000256" key="1">
    <source>
        <dbReference type="SAM" id="MobiDB-lite"/>
    </source>
</evidence>
<name>A0A6A4V7N8_AMPAM</name>
<reference evidence="2 3" key="1">
    <citation type="submission" date="2019-07" db="EMBL/GenBank/DDBJ databases">
        <title>Draft genome assembly of a fouling barnacle, Amphibalanus amphitrite (Darwin, 1854): The first reference genome for Thecostraca.</title>
        <authorList>
            <person name="Kim W."/>
        </authorList>
    </citation>
    <scope>NUCLEOTIDE SEQUENCE [LARGE SCALE GENOMIC DNA]</scope>
    <source>
        <strain evidence="2">SNU_AA5</strain>
        <tissue evidence="2">Soma without cirri and trophi</tissue>
    </source>
</reference>
<gene>
    <name evidence="2" type="ORF">FJT64_012098</name>
</gene>